<organism evidence="2 3">
    <name type="scientific">Exocentrus adspersus</name>
    <dbReference type="NCBI Taxonomy" id="1586481"/>
    <lineage>
        <taxon>Eukaryota</taxon>
        <taxon>Metazoa</taxon>
        <taxon>Ecdysozoa</taxon>
        <taxon>Arthropoda</taxon>
        <taxon>Hexapoda</taxon>
        <taxon>Insecta</taxon>
        <taxon>Pterygota</taxon>
        <taxon>Neoptera</taxon>
        <taxon>Endopterygota</taxon>
        <taxon>Coleoptera</taxon>
        <taxon>Polyphaga</taxon>
        <taxon>Cucujiformia</taxon>
        <taxon>Chrysomeloidea</taxon>
        <taxon>Cerambycidae</taxon>
        <taxon>Lamiinae</taxon>
        <taxon>Acanthocinini</taxon>
        <taxon>Exocentrus</taxon>
    </lineage>
</organism>
<sequence length="243" mass="27062">MDFRNGERGFLRKIEDLVDSVQRFLKANPRKNPFADDRPEPGWGVLKDPNRVFNGDKTCFQICPNIGRVLAQKGSKNVYDTEKGSSKENVTVMFSFLASGYICPPLIVYPYKRIPEKIANSVPKEWGIARSDSGWMTADVFYEYIANVFDPYLVKHNIALPVILFVGRHKSHITYDLGEVITKLNVAPLLSKVIATIKPESVIPLKVCGLYPWDANAVDYSKSLGSTTTTNNIALNANASTSA</sequence>
<dbReference type="Pfam" id="PF03184">
    <property type="entry name" value="DDE_1"/>
    <property type="match status" value="1"/>
</dbReference>
<keyword evidence="3" id="KW-1185">Reference proteome</keyword>
<evidence type="ECO:0000313" key="3">
    <source>
        <dbReference type="Proteomes" id="UP001159042"/>
    </source>
</evidence>
<dbReference type="Proteomes" id="UP001159042">
    <property type="component" value="Unassembled WGS sequence"/>
</dbReference>
<protein>
    <recommendedName>
        <fullName evidence="1">DDE-1 domain-containing protein</fullName>
    </recommendedName>
</protein>
<dbReference type="AlphaFoldDB" id="A0AAV8VRM8"/>
<evidence type="ECO:0000259" key="1">
    <source>
        <dbReference type="Pfam" id="PF03184"/>
    </source>
</evidence>
<accession>A0AAV8VRM8</accession>
<dbReference type="EMBL" id="JANEYG010000036">
    <property type="protein sequence ID" value="KAJ8917041.1"/>
    <property type="molecule type" value="Genomic_DNA"/>
</dbReference>
<gene>
    <name evidence="2" type="ORF">NQ315_012960</name>
</gene>
<proteinExistence type="predicted"/>
<reference evidence="2 3" key="1">
    <citation type="journal article" date="2023" name="Insect Mol. Biol.">
        <title>Genome sequencing provides insights into the evolution of gene families encoding plant cell wall-degrading enzymes in longhorned beetles.</title>
        <authorList>
            <person name="Shin N.R."/>
            <person name="Okamura Y."/>
            <person name="Kirsch R."/>
            <person name="Pauchet Y."/>
        </authorList>
    </citation>
    <scope>NUCLEOTIDE SEQUENCE [LARGE SCALE GENOMIC DNA]</scope>
    <source>
        <strain evidence="2">EAD_L_NR</strain>
    </source>
</reference>
<dbReference type="GO" id="GO:0003676">
    <property type="term" value="F:nucleic acid binding"/>
    <property type="evidence" value="ECO:0007669"/>
    <property type="project" value="InterPro"/>
</dbReference>
<dbReference type="InterPro" id="IPR004875">
    <property type="entry name" value="DDE_SF_endonuclease_dom"/>
</dbReference>
<evidence type="ECO:0000313" key="2">
    <source>
        <dbReference type="EMBL" id="KAJ8917041.1"/>
    </source>
</evidence>
<comment type="caution">
    <text evidence="2">The sequence shown here is derived from an EMBL/GenBank/DDBJ whole genome shotgun (WGS) entry which is preliminary data.</text>
</comment>
<name>A0AAV8VRM8_9CUCU</name>
<feature type="domain" description="DDE-1" evidence="1">
    <location>
        <begin position="87"/>
        <end position="178"/>
    </location>
</feature>